<comment type="caution">
    <text evidence="2">The sequence shown here is derived from an EMBL/GenBank/DDBJ whole genome shotgun (WGS) entry which is preliminary data.</text>
</comment>
<feature type="domain" description="Dynamin N-terminal" evidence="1">
    <location>
        <begin position="60"/>
        <end position="203"/>
    </location>
</feature>
<dbReference type="Gene3D" id="3.40.50.300">
    <property type="entry name" value="P-loop containing nucleotide triphosphate hydrolases"/>
    <property type="match status" value="1"/>
</dbReference>
<dbReference type="PANTHER" id="PTHR43681">
    <property type="entry name" value="TRANSMEMBRANE GTPASE FZO"/>
    <property type="match status" value="1"/>
</dbReference>
<protein>
    <submittedName>
        <fullName evidence="2">Dynamin family protein</fullName>
    </submittedName>
</protein>
<organism evidence="2 3">
    <name type="scientific">Solibacillus palustris</name>
    <dbReference type="NCBI Taxonomy" id="2908203"/>
    <lineage>
        <taxon>Bacteria</taxon>
        <taxon>Bacillati</taxon>
        <taxon>Bacillota</taxon>
        <taxon>Bacilli</taxon>
        <taxon>Bacillales</taxon>
        <taxon>Caryophanaceae</taxon>
        <taxon>Solibacillus</taxon>
    </lineage>
</organism>
<accession>A0ABS9UCL2</accession>
<evidence type="ECO:0000313" key="3">
    <source>
        <dbReference type="Proteomes" id="UP001316087"/>
    </source>
</evidence>
<dbReference type="RefSeq" id="WP_241369099.1">
    <property type="nucleotide sequence ID" value="NZ_JAKZFC010000002.1"/>
</dbReference>
<dbReference type="SUPFAM" id="SSF52540">
    <property type="entry name" value="P-loop containing nucleoside triphosphate hydrolases"/>
    <property type="match status" value="1"/>
</dbReference>
<proteinExistence type="predicted"/>
<dbReference type="PANTHER" id="PTHR43681:SF1">
    <property type="entry name" value="SARCALUMENIN"/>
    <property type="match status" value="1"/>
</dbReference>
<dbReference type="InterPro" id="IPR027417">
    <property type="entry name" value="P-loop_NTPase"/>
</dbReference>
<gene>
    <name evidence="2" type="ORF">LZ480_09120</name>
</gene>
<dbReference type="Pfam" id="PF00350">
    <property type="entry name" value="Dynamin_N"/>
    <property type="match status" value="1"/>
</dbReference>
<evidence type="ECO:0000259" key="1">
    <source>
        <dbReference type="Pfam" id="PF00350"/>
    </source>
</evidence>
<dbReference type="InterPro" id="IPR051943">
    <property type="entry name" value="TRAFAC_Dynamin-like_GTPase"/>
</dbReference>
<dbReference type="EMBL" id="JAKZFC010000002">
    <property type="protein sequence ID" value="MCH7322054.1"/>
    <property type="molecule type" value="Genomic_DNA"/>
</dbReference>
<keyword evidence="3" id="KW-1185">Reference proteome</keyword>
<reference evidence="2 3" key="1">
    <citation type="submission" date="2022-03" db="EMBL/GenBank/DDBJ databases">
        <authorList>
            <person name="Jo J.-H."/>
            <person name="Im W.-T."/>
        </authorList>
    </citation>
    <scope>NUCLEOTIDE SEQUENCE [LARGE SCALE GENOMIC DNA]</scope>
    <source>
        <strain evidence="2 3">MA9</strain>
    </source>
</reference>
<sequence>MTEQLFTLQNSIDNQTTLQQFIERLKPLHVILSQNTYVKDMTNRLNRIIEDASSQSIMLFLGKERVGKTTLINSLLGRSLLEDSKNEPTHVNTFIKYGEQECIKAIFLDGMVATFDISKLNLLTVSTNECAEIIREHIDYLEIYIKHDLLKDVTIIDSIGLEVGANNTAYFSQSLLQRVDEVFFVLRAGSSATEDEVNFIKKLNTLGITANLVINGIDQLDNKVESFIEKENNVYGEYIGHSVAVSALNALQSRKTNNSQLLIDSRITQLTQLIQNLANNQQKKTRHVVELFINWLERFRKEVELIPFREPYVSAFANVEQYSSDFDLEFTRKQRDLALISAYEEEYASVSNVFKGVQTLYQLLQKLASDLYLRDPLVEKYEEIAVLYQKNVRDYRKLHVDYTMEYARLEKQYKKQTHQNLAFPIPQEEAQGIFLERINSLNKIQSQLTEKLELIGNYEEFVRKNLYVIQNRLNELAKKRLSIIQVQVSDLNIQRKRERTYLKSYADKLTEFNCIIEAQSFLMDAIFPYLIEQQLPISEQEKTHIRNTIECICATDLTHQALYKRLNIADTDDLLTQMDFDAKFKLIGLSLTEADILSEIPELPNVIEQ</sequence>
<dbReference type="InterPro" id="IPR045063">
    <property type="entry name" value="Dynamin_N"/>
</dbReference>
<name>A0ABS9UCL2_9BACL</name>
<evidence type="ECO:0000313" key="2">
    <source>
        <dbReference type="EMBL" id="MCH7322054.1"/>
    </source>
</evidence>
<dbReference type="Proteomes" id="UP001316087">
    <property type="component" value="Unassembled WGS sequence"/>
</dbReference>